<keyword evidence="3" id="KW-1185">Reference proteome</keyword>
<gene>
    <name evidence="2" type="ORF">ACFOWS_08660</name>
</gene>
<dbReference type="SMART" id="SM00100">
    <property type="entry name" value="cNMP"/>
    <property type="match status" value="1"/>
</dbReference>
<dbReference type="InterPro" id="IPR000595">
    <property type="entry name" value="cNMP-bd_dom"/>
</dbReference>
<dbReference type="InterPro" id="IPR018490">
    <property type="entry name" value="cNMP-bd_dom_sf"/>
</dbReference>
<dbReference type="SUPFAM" id="SSF51206">
    <property type="entry name" value="cAMP-binding domain-like"/>
    <property type="match status" value="1"/>
</dbReference>
<dbReference type="CDD" id="cd00038">
    <property type="entry name" value="CAP_ED"/>
    <property type="match status" value="1"/>
</dbReference>
<dbReference type="PROSITE" id="PS50042">
    <property type="entry name" value="CNMP_BINDING_3"/>
    <property type="match status" value="1"/>
</dbReference>
<protein>
    <submittedName>
        <fullName evidence="2">Crp/Fnr family transcriptional regulator</fullName>
    </submittedName>
</protein>
<evidence type="ECO:0000313" key="3">
    <source>
        <dbReference type="Proteomes" id="UP001595841"/>
    </source>
</evidence>
<dbReference type="SUPFAM" id="SSF46785">
    <property type="entry name" value="Winged helix' DNA-binding domain"/>
    <property type="match status" value="1"/>
</dbReference>
<dbReference type="Gene3D" id="2.60.120.10">
    <property type="entry name" value="Jelly Rolls"/>
    <property type="match status" value="1"/>
</dbReference>
<reference evidence="3" key="1">
    <citation type="journal article" date="2019" name="Int. J. Syst. Evol. Microbiol.">
        <title>The Global Catalogue of Microorganisms (GCM) 10K type strain sequencing project: providing services to taxonomists for standard genome sequencing and annotation.</title>
        <authorList>
            <consortium name="The Broad Institute Genomics Platform"/>
            <consortium name="The Broad Institute Genome Sequencing Center for Infectious Disease"/>
            <person name="Wu L."/>
            <person name="Ma J."/>
        </authorList>
    </citation>
    <scope>NUCLEOTIDE SEQUENCE [LARGE SCALE GENOMIC DNA]</scope>
    <source>
        <strain evidence="3">CGMCC 1.15774</strain>
    </source>
</reference>
<comment type="caution">
    <text evidence="2">The sequence shown here is derived from an EMBL/GenBank/DDBJ whole genome shotgun (WGS) entry which is preliminary data.</text>
</comment>
<sequence>MIRINAELVAYTEQLFKKGGHGIMEESYGANELILEQNHRYTKIYVIREGIVKCFISDENGKDFIQEFLGEGLEFGELEVFNNRPAICSVASITSLKAFAISHASFNTLLETDMRFNRLIMKALADKIRYKAPRHSYQHAYPIEDNILKLKREFPEVTEIISKKDIANYIGVTQRSLNRALKELKKKSE</sequence>
<name>A0ABV8PJT8_9FLAO</name>
<dbReference type="EMBL" id="JBHSCL010000004">
    <property type="protein sequence ID" value="MFC4220202.1"/>
    <property type="molecule type" value="Genomic_DNA"/>
</dbReference>
<dbReference type="InterPro" id="IPR036390">
    <property type="entry name" value="WH_DNA-bd_sf"/>
</dbReference>
<organism evidence="2 3">
    <name type="scientific">Flagellimonas marina</name>
    <dbReference type="NCBI Taxonomy" id="1775168"/>
    <lineage>
        <taxon>Bacteria</taxon>
        <taxon>Pseudomonadati</taxon>
        <taxon>Bacteroidota</taxon>
        <taxon>Flavobacteriia</taxon>
        <taxon>Flavobacteriales</taxon>
        <taxon>Flavobacteriaceae</taxon>
        <taxon>Flagellimonas</taxon>
    </lineage>
</organism>
<evidence type="ECO:0000259" key="1">
    <source>
        <dbReference type="PROSITE" id="PS50042"/>
    </source>
</evidence>
<dbReference type="InterPro" id="IPR014710">
    <property type="entry name" value="RmlC-like_jellyroll"/>
</dbReference>
<proteinExistence type="predicted"/>
<accession>A0ABV8PJT8</accession>
<dbReference type="Pfam" id="PF00027">
    <property type="entry name" value="cNMP_binding"/>
    <property type="match status" value="1"/>
</dbReference>
<evidence type="ECO:0000313" key="2">
    <source>
        <dbReference type="EMBL" id="MFC4220202.1"/>
    </source>
</evidence>
<feature type="domain" description="Cyclic nucleotide-binding" evidence="1">
    <location>
        <begin position="23"/>
        <end position="127"/>
    </location>
</feature>
<dbReference type="Proteomes" id="UP001595841">
    <property type="component" value="Unassembled WGS sequence"/>
</dbReference>
<dbReference type="RefSeq" id="WP_379763557.1">
    <property type="nucleotide sequence ID" value="NZ_JBHSCL010000004.1"/>
</dbReference>